<feature type="transmembrane region" description="Helical" evidence="1">
    <location>
        <begin position="210"/>
        <end position="232"/>
    </location>
</feature>
<gene>
    <name evidence="2" type="ORF">ACFOEE_10300</name>
</gene>
<keyword evidence="1" id="KW-0812">Transmembrane</keyword>
<protein>
    <submittedName>
        <fullName evidence="2">ABC-2 family transporter protein</fullName>
    </submittedName>
</protein>
<sequence>MWQELRKHLKLYLFLLKLNAARQLEYRTNLLLGLLVESGYLVVKLIYAYVVHDTGVHIAGFAPQTLYLFIGTFILMTAFFVSMLQFNIMAFDRLITEGDFDLMLTKPVSTQFLATLRYAETWMVLPNVLVGAGLIAYGWSASGIALSLGNLGLYLLYMVMGVITMYGIFTLPMLLAFKFKHISSFHALVWGLWDFNNLPHRIFPSSLQMLGTFLLPIFLITNYSPLAILSQLTTTEMVWGIIAPILIFTANLFGWKLVAKHYESAGG</sequence>
<dbReference type="EMBL" id="JBHRSD010000017">
    <property type="protein sequence ID" value="MFC3032911.1"/>
    <property type="molecule type" value="Genomic_DNA"/>
</dbReference>
<reference evidence="3" key="1">
    <citation type="journal article" date="2019" name="Int. J. Syst. Evol. Microbiol.">
        <title>The Global Catalogue of Microorganisms (GCM) 10K type strain sequencing project: providing services to taxonomists for standard genome sequencing and annotation.</title>
        <authorList>
            <consortium name="The Broad Institute Genomics Platform"/>
            <consortium name="The Broad Institute Genome Sequencing Center for Infectious Disease"/>
            <person name="Wu L."/>
            <person name="Ma J."/>
        </authorList>
    </citation>
    <scope>NUCLEOTIDE SEQUENCE [LARGE SCALE GENOMIC DNA]</scope>
    <source>
        <strain evidence="3">KCTC 42730</strain>
    </source>
</reference>
<feature type="transmembrane region" description="Helical" evidence="1">
    <location>
        <begin position="238"/>
        <end position="258"/>
    </location>
</feature>
<keyword evidence="3" id="KW-1185">Reference proteome</keyword>
<keyword evidence="1" id="KW-0472">Membrane</keyword>
<dbReference type="Pfam" id="PF06182">
    <property type="entry name" value="ABC2_membrane_6"/>
    <property type="match status" value="1"/>
</dbReference>
<evidence type="ECO:0000313" key="2">
    <source>
        <dbReference type="EMBL" id="MFC3032911.1"/>
    </source>
</evidence>
<dbReference type="PANTHER" id="PTHR36833:SF1">
    <property type="entry name" value="INTEGRAL MEMBRANE TRANSPORT PROTEIN"/>
    <property type="match status" value="1"/>
</dbReference>
<evidence type="ECO:0000256" key="1">
    <source>
        <dbReference type="SAM" id="Phobius"/>
    </source>
</evidence>
<dbReference type="RefSeq" id="WP_377123872.1">
    <property type="nucleotide sequence ID" value="NZ_JBHRSD010000017.1"/>
</dbReference>
<accession>A0ABV7CK52</accession>
<feature type="transmembrane region" description="Helical" evidence="1">
    <location>
        <begin position="30"/>
        <end position="50"/>
    </location>
</feature>
<feature type="transmembrane region" description="Helical" evidence="1">
    <location>
        <begin position="154"/>
        <end position="177"/>
    </location>
</feature>
<proteinExistence type="predicted"/>
<feature type="transmembrane region" description="Helical" evidence="1">
    <location>
        <begin position="124"/>
        <end position="148"/>
    </location>
</feature>
<name>A0ABV7CK52_9GAMM</name>
<dbReference type="PANTHER" id="PTHR36833">
    <property type="entry name" value="SLR0610 PROTEIN-RELATED"/>
    <property type="match status" value="1"/>
</dbReference>
<feature type="transmembrane region" description="Helical" evidence="1">
    <location>
        <begin position="65"/>
        <end position="84"/>
    </location>
</feature>
<dbReference type="Proteomes" id="UP001595453">
    <property type="component" value="Unassembled WGS sequence"/>
</dbReference>
<comment type="caution">
    <text evidence="2">The sequence shown here is derived from an EMBL/GenBank/DDBJ whole genome shotgun (WGS) entry which is preliminary data.</text>
</comment>
<keyword evidence="1" id="KW-1133">Transmembrane helix</keyword>
<evidence type="ECO:0000313" key="3">
    <source>
        <dbReference type="Proteomes" id="UP001595453"/>
    </source>
</evidence>
<dbReference type="InterPro" id="IPR010390">
    <property type="entry name" value="ABC-2_transporter-like"/>
</dbReference>
<organism evidence="2 3">
    <name type="scientific">Pseudoalteromonas fenneropenaei</name>
    <dbReference type="NCBI Taxonomy" id="1737459"/>
    <lineage>
        <taxon>Bacteria</taxon>
        <taxon>Pseudomonadati</taxon>
        <taxon>Pseudomonadota</taxon>
        <taxon>Gammaproteobacteria</taxon>
        <taxon>Alteromonadales</taxon>
        <taxon>Pseudoalteromonadaceae</taxon>
        <taxon>Pseudoalteromonas</taxon>
    </lineage>
</organism>